<dbReference type="SUPFAM" id="SSF52540">
    <property type="entry name" value="P-loop containing nucleoside triphosphate hydrolases"/>
    <property type="match status" value="1"/>
</dbReference>
<dbReference type="RefSeq" id="WP_124737236.1">
    <property type="nucleotide sequence ID" value="NZ_CP034086.1"/>
</dbReference>
<dbReference type="InterPro" id="IPR038726">
    <property type="entry name" value="PDDEXK_AddAB-type"/>
</dbReference>
<gene>
    <name evidence="2" type="primary">addB</name>
    <name evidence="2" type="ORF">EHO51_00455</name>
</gene>
<proteinExistence type="predicted"/>
<feature type="domain" description="PD-(D/E)XK endonuclease-like" evidence="1">
    <location>
        <begin position="762"/>
        <end position="998"/>
    </location>
</feature>
<dbReference type="InterPro" id="IPR011604">
    <property type="entry name" value="PDDEXK-like_dom_sf"/>
</dbReference>
<dbReference type="Proteomes" id="UP000273982">
    <property type="component" value="Chromosome"/>
</dbReference>
<dbReference type="KEGG" id="mros:EHO51_00455"/>
<reference evidence="2 3" key="1">
    <citation type="submission" date="2018-11" db="EMBL/GenBank/DDBJ databases">
        <title>Genome squencing of methanotrophic bacteria isolated from alkaline groundwater in Korea.</title>
        <authorList>
            <person name="Nguyen L.N."/>
        </authorList>
    </citation>
    <scope>NUCLEOTIDE SEQUENCE [LARGE SCALE GENOMIC DNA]</scope>
    <source>
        <strain evidence="2 3">GW6</strain>
    </source>
</reference>
<dbReference type="EMBL" id="CP034086">
    <property type="protein sequence ID" value="AZG75337.1"/>
    <property type="molecule type" value="Genomic_DNA"/>
</dbReference>
<evidence type="ECO:0000259" key="1">
    <source>
        <dbReference type="Pfam" id="PF12705"/>
    </source>
</evidence>
<dbReference type="AlphaFoldDB" id="A0A3G8M100"/>
<accession>A0A3G8M100</accession>
<protein>
    <submittedName>
        <fullName evidence="2">Double-strand break repair protein AddB</fullName>
    </submittedName>
</protein>
<evidence type="ECO:0000313" key="3">
    <source>
        <dbReference type="Proteomes" id="UP000273982"/>
    </source>
</evidence>
<evidence type="ECO:0000313" key="2">
    <source>
        <dbReference type="EMBL" id="AZG75337.1"/>
    </source>
</evidence>
<dbReference type="InterPro" id="IPR027417">
    <property type="entry name" value="P-loop_NTPase"/>
</dbReference>
<name>A0A3G8M100_9HYPH</name>
<organism evidence="2 3">
    <name type="scientific">Methylocystis rosea</name>
    <dbReference type="NCBI Taxonomy" id="173366"/>
    <lineage>
        <taxon>Bacteria</taxon>
        <taxon>Pseudomonadati</taxon>
        <taxon>Pseudomonadota</taxon>
        <taxon>Alphaproteobacteria</taxon>
        <taxon>Hyphomicrobiales</taxon>
        <taxon>Methylocystaceae</taxon>
        <taxon>Methylocystis</taxon>
    </lineage>
</organism>
<dbReference type="Pfam" id="PF12705">
    <property type="entry name" value="PDDEXK_1"/>
    <property type="match status" value="1"/>
</dbReference>
<dbReference type="NCBIfam" id="TIGR02786">
    <property type="entry name" value="addB_alphas"/>
    <property type="match status" value="1"/>
</dbReference>
<dbReference type="InterPro" id="IPR014153">
    <property type="entry name" value="Ds_break_AddB"/>
</dbReference>
<sequence>MLARRRNLFTIAPGAPFLKTFVSALLDGEIVSGLSRDTPPLTMARATIYVPTQRAARALAVEFAQALDRRATLLPRILPLGGLEERENAALFAGDFDVEADASLAAPIEELERRLLLSQLILQWAEAIGRALISVDTSGAPNLHESEPLLVASTPSAAYALAAELGALIDELHIEDVSVDAFDTLSDDAYSDFWAITTKFLQIALREWPRILADRGRIDASAYQKRLVEAQIAALVRTPPTAPVIALGSTGAQPTTTRLLAAIAGIENGAVVLPGLDQIMSADAWASVGQTERGGEPAFTHPQMMLKRLLAAMGAARDEPRELARVTPALAARRAFVSQAMAPADATSAWRDYQAAQSGGFAAALDGVIALEAPDERLEALALALFMREALETPGRTAALVTPDRLVARRVAAELRRFDIEIDDSGGMPLARTSIGALARLVATIGSDRAGAVNVAALLAHPLSSLGLSRAHVASLASPIEIGVLRTFAQPDGGWAARVPPARELARAPHAHPAARRISDEEWRAIEDALTRIDAAFAPFAALTPTASLSDRARAHSGALEAVIAGADDADEEGASTLFELLDRLAQAEAPAGFDAQNYAALFDRVAAETMLRGPRRAHPRLKILGPLEARLIEANLVLLAGLDEGVWPPQTDTGAFLNRSMRAQLGLMAPERRIGQSAHDFIMAMGAERVVLSRAIKRNGAPTVPSRFIARLSALAGDAFDDCRKRGDAMLAIAAALDRPKATIAIERPQPRPPAALRPQRLSVTRVERLRRDPYAIFAEYILKLTPLPPIGAEAGAREIGVAIHEALAAFVARHPRGALPFGARDVLRDLAREKLDGFMADPAFVSFQWPRIEAGLDHAFSFEQERRALDCDVHVETRGEIALALADGTIFRLTAIADRIEVDREGQAYVFDYKTGAPPSKKQVRAGWSPQLTLEAAMIEAGAFEKIGLRPVSGAAYIGLRKGGETHWLEWKDAHFADVVTAHRVQLEELLSQFSNESTPYASRPHPAFMSDIGDYDHLARVKEWMRGGGETA</sequence>
<dbReference type="Gene3D" id="3.90.320.10">
    <property type="match status" value="1"/>
</dbReference>